<name>A0A318UHF6_9SPHI</name>
<dbReference type="InterPro" id="IPR052173">
    <property type="entry name" value="Beta-lactam_resp_regulator"/>
</dbReference>
<evidence type="ECO:0000313" key="3">
    <source>
        <dbReference type="EMBL" id="PYF74458.1"/>
    </source>
</evidence>
<organism evidence="3 4">
    <name type="scientific">Pedobacter nutrimenti</name>
    <dbReference type="NCBI Taxonomy" id="1241337"/>
    <lineage>
        <taxon>Bacteria</taxon>
        <taxon>Pseudomonadati</taxon>
        <taxon>Bacteroidota</taxon>
        <taxon>Sphingobacteriia</taxon>
        <taxon>Sphingobacteriales</taxon>
        <taxon>Sphingobacteriaceae</taxon>
        <taxon>Pedobacter</taxon>
    </lineage>
</organism>
<feature type="transmembrane region" description="Helical" evidence="1">
    <location>
        <begin position="37"/>
        <end position="58"/>
    </location>
</feature>
<evidence type="ECO:0000256" key="1">
    <source>
        <dbReference type="SAM" id="Phobius"/>
    </source>
</evidence>
<keyword evidence="4" id="KW-1185">Reference proteome</keyword>
<reference evidence="3 4" key="1">
    <citation type="submission" date="2018-06" db="EMBL/GenBank/DDBJ databases">
        <title>Genomic Encyclopedia of Archaeal and Bacterial Type Strains, Phase II (KMG-II): from individual species to whole genera.</title>
        <authorList>
            <person name="Goeker M."/>
        </authorList>
    </citation>
    <scope>NUCLEOTIDE SEQUENCE [LARGE SCALE GENOMIC DNA]</scope>
    <source>
        <strain evidence="3 4">DSM 27372</strain>
    </source>
</reference>
<protein>
    <submittedName>
        <fullName evidence="3">BlaR1 peptidase M56</fullName>
    </submittedName>
</protein>
<comment type="caution">
    <text evidence="3">The sequence shown here is derived from an EMBL/GenBank/DDBJ whole genome shotgun (WGS) entry which is preliminary data.</text>
</comment>
<sequence length="490" mass="55790">MPEFFTFLFKVNLSLILFCLAYYVILRRLTFYTLNRFFLIAGIFFSSLYPLFDLSGFFKSSSHLVVPLSGRVIYRVMSEVSVVDYWLLAKVVFWLGVFYMALRMIIRLYSLYKIHKSSVPGEIGAYSVRLLKGESSTFSFWKSIYLNPGQHHPEELNAILEHEQVHVRELHTLDILLAELATVFYWFNPGVWFMRKAVKENVEFITDQKILRKGIDRKAYQYSMLYTGSGIKPSVLMNNFNITGIRRRIVMMNSKQSSSFQLIRYALLLPFIFLITTAFTLIRTEIKSNQTEKKIHQMVSQIFPEKAAEPVVASIAPKAKKKKMQAVKLLPLPQPEPVQEETKEPVRIIKMEMTYTGNKPADTAEIHTRMVGIAKRIGEVIDQPGINGVQGKSPKTITVRLDKTNGTFTPSSGDDVVIRAIGVARPKEAMGSGTITELKAEQDGKEISPAQLKDLKAGEIKSIRVIRNKDDAHKGTIFVYTSSYTQTPKN</sequence>
<keyword evidence="1" id="KW-1133">Transmembrane helix</keyword>
<dbReference type="InterPro" id="IPR008756">
    <property type="entry name" value="Peptidase_M56"/>
</dbReference>
<gene>
    <name evidence="3" type="ORF">B0O44_104630</name>
</gene>
<feature type="transmembrane region" description="Helical" evidence="1">
    <location>
        <begin position="6"/>
        <end position="25"/>
    </location>
</feature>
<dbReference type="PANTHER" id="PTHR34978:SF3">
    <property type="entry name" value="SLR0241 PROTEIN"/>
    <property type="match status" value="1"/>
</dbReference>
<proteinExistence type="predicted"/>
<dbReference type="RefSeq" id="WP_110831794.1">
    <property type="nucleotide sequence ID" value="NZ_QKLU01000004.1"/>
</dbReference>
<dbReference type="PANTHER" id="PTHR34978">
    <property type="entry name" value="POSSIBLE SENSOR-TRANSDUCER PROTEIN BLAR"/>
    <property type="match status" value="1"/>
</dbReference>
<feature type="domain" description="Peptidase M56" evidence="2">
    <location>
        <begin position="150"/>
        <end position="251"/>
    </location>
</feature>
<dbReference type="OrthoDB" id="649093at2"/>
<feature type="transmembrane region" description="Helical" evidence="1">
    <location>
        <begin position="262"/>
        <end position="282"/>
    </location>
</feature>
<feature type="transmembrane region" description="Helical" evidence="1">
    <location>
        <begin position="85"/>
        <end position="106"/>
    </location>
</feature>
<keyword evidence="1" id="KW-0472">Membrane</keyword>
<dbReference type="CDD" id="cd07341">
    <property type="entry name" value="M56_BlaR1_MecR1_like"/>
    <property type="match status" value="1"/>
</dbReference>
<dbReference type="EMBL" id="QKLU01000004">
    <property type="protein sequence ID" value="PYF74458.1"/>
    <property type="molecule type" value="Genomic_DNA"/>
</dbReference>
<evidence type="ECO:0000259" key="2">
    <source>
        <dbReference type="Pfam" id="PF05569"/>
    </source>
</evidence>
<dbReference type="Pfam" id="PF05569">
    <property type="entry name" value="Peptidase_M56"/>
    <property type="match status" value="1"/>
</dbReference>
<accession>A0A318UHF6</accession>
<dbReference type="Proteomes" id="UP000248198">
    <property type="component" value="Unassembled WGS sequence"/>
</dbReference>
<keyword evidence="1" id="KW-0812">Transmembrane</keyword>
<evidence type="ECO:0000313" key="4">
    <source>
        <dbReference type="Proteomes" id="UP000248198"/>
    </source>
</evidence>
<dbReference type="AlphaFoldDB" id="A0A318UHF6"/>